<dbReference type="PIRSF" id="PIRSF004749">
    <property type="entry name" value="Pep_def"/>
    <property type="match status" value="1"/>
</dbReference>
<evidence type="ECO:0000256" key="2">
    <source>
        <dbReference type="HAMAP-Rule" id="MF_00163"/>
    </source>
</evidence>
<keyword evidence="2" id="KW-0479">Metal-binding</keyword>
<dbReference type="NCBIfam" id="NF001159">
    <property type="entry name" value="PRK00150.1-3"/>
    <property type="match status" value="1"/>
</dbReference>
<dbReference type="InterPro" id="IPR023635">
    <property type="entry name" value="Peptide_deformylase"/>
</dbReference>
<gene>
    <name evidence="2 3" type="primary">def</name>
    <name evidence="3" type="ORF">LF1_01580</name>
</gene>
<dbReference type="PANTHER" id="PTHR10458">
    <property type="entry name" value="PEPTIDE DEFORMYLASE"/>
    <property type="match status" value="1"/>
</dbReference>
<name>A0A5B1CDL3_9BACT</name>
<reference evidence="3 4" key="1">
    <citation type="submission" date="2019-08" db="EMBL/GenBank/DDBJ databases">
        <title>Deep-cultivation of Planctomycetes and their phenomic and genomic characterization uncovers novel biology.</title>
        <authorList>
            <person name="Wiegand S."/>
            <person name="Jogler M."/>
            <person name="Boedeker C."/>
            <person name="Pinto D."/>
            <person name="Vollmers J."/>
            <person name="Rivas-Marin E."/>
            <person name="Kohn T."/>
            <person name="Peeters S.H."/>
            <person name="Heuer A."/>
            <person name="Rast P."/>
            <person name="Oberbeckmann S."/>
            <person name="Bunk B."/>
            <person name="Jeske O."/>
            <person name="Meyerdierks A."/>
            <person name="Storesund J.E."/>
            <person name="Kallscheuer N."/>
            <person name="Luecker S."/>
            <person name="Lage O.M."/>
            <person name="Pohl T."/>
            <person name="Merkel B.J."/>
            <person name="Hornburger P."/>
            <person name="Mueller R.-W."/>
            <person name="Bruemmer F."/>
            <person name="Labrenz M."/>
            <person name="Spormann A.M."/>
            <person name="Op Den Camp H."/>
            <person name="Overmann J."/>
            <person name="Amann R."/>
            <person name="Jetten M.S.M."/>
            <person name="Mascher T."/>
            <person name="Medema M.H."/>
            <person name="Devos D.P."/>
            <person name="Kaster A.-K."/>
            <person name="Ovreas L."/>
            <person name="Rohde M."/>
            <person name="Galperin M.Y."/>
            <person name="Jogler C."/>
        </authorList>
    </citation>
    <scope>NUCLEOTIDE SEQUENCE [LARGE SCALE GENOMIC DNA]</scope>
    <source>
        <strain evidence="3 4">LF1</strain>
    </source>
</reference>
<feature type="binding site" evidence="2">
    <location>
        <position position="134"/>
    </location>
    <ligand>
        <name>Fe cation</name>
        <dbReference type="ChEBI" id="CHEBI:24875"/>
    </ligand>
</feature>
<comment type="catalytic activity">
    <reaction evidence="2">
        <text>N-terminal N-formyl-L-methionyl-[peptide] + H2O = N-terminal L-methionyl-[peptide] + formate</text>
        <dbReference type="Rhea" id="RHEA:24420"/>
        <dbReference type="Rhea" id="RHEA-COMP:10639"/>
        <dbReference type="Rhea" id="RHEA-COMP:10640"/>
        <dbReference type="ChEBI" id="CHEBI:15377"/>
        <dbReference type="ChEBI" id="CHEBI:15740"/>
        <dbReference type="ChEBI" id="CHEBI:49298"/>
        <dbReference type="ChEBI" id="CHEBI:64731"/>
        <dbReference type="EC" id="3.5.1.88"/>
    </reaction>
</comment>
<evidence type="ECO:0000313" key="4">
    <source>
        <dbReference type="Proteomes" id="UP000322699"/>
    </source>
</evidence>
<comment type="function">
    <text evidence="2">Removes the formyl group from the N-terminal Met of newly synthesized proteins. Requires at least a dipeptide for an efficient rate of reaction. N-terminal L-methionine is a prerequisite for activity but the enzyme has broad specificity at other positions.</text>
</comment>
<dbReference type="AlphaFoldDB" id="A0A5B1CDL3"/>
<accession>A0A5B1CDL3</accession>
<dbReference type="NCBIfam" id="TIGR00079">
    <property type="entry name" value="pept_deformyl"/>
    <property type="match status" value="1"/>
</dbReference>
<dbReference type="Gene3D" id="3.90.45.10">
    <property type="entry name" value="Peptide deformylase"/>
    <property type="match status" value="1"/>
</dbReference>
<evidence type="ECO:0000313" key="3">
    <source>
        <dbReference type="EMBL" id="KAA1257670.1"/>
    </source>
</evidence>
<organism evidence="3 4">
    <name type="scientific">Rubripirellula obstinata</name>
    <dbReference type="NCBI Taxonomy" id="406547"/>
    <lineage>
        <taxon>Bacteria</taxon>
        <taxon>Pseudomonadati</taxon>
        <taxon>Planctomycetota</taxon>
        <taxon>Planctomycetia</taxon>
        <taxon>Pirellulales</taxon>
        <taxon>Pirellulaceae</taxon>
        <taxon>Rubripirellula</taxon>
    </lineage>
</organism>
<dbReference type="GO" id="GO:0046872">
    <property type="term" value="F:metal ion binding"/>
    <property type="evidence" value="ECO:0007669"/>
    <property type="project" value="UniProtKB-KW"/>
</dbReference>
<feature type="active site" evidence="2">
    <location>
        <position position="135"/>
    </location>
</feature>
<dbReference type="PRINTS" id="PR01576">
    <property type="entry name" value="PDEFORMYLASE"/>
</dbReference>
<dbReference type="EMBL" id="VRLW01000001">
    <property type="protein sequence ID" value="KAA1257670.1"/>
    <property type="molecule type" value="Genomic_DNA"/>
</dbReference>
<dbReference type="GO" id="GO:0006412">
    <property type="term" value="P:translation"/>
    <property type="evidence" value="ECO:0007669"/>
    <property type="project" value="UniProtKB-UniRule"/>
</dbReference>
<dbReference type="HAMAP" id="MF_00163">
    <property type="entry name" value="Pep_deformylase"/>
    <property type="match status" value="1"/>
</dbReference>
<sequence length="194" mass="22104">MQLSIIHYPHPTLRIKSKPIRRVDAQLKNLVEQMFELMYEHEGVGLAANQVNLPLRLFVANPTGKRGEGEEFVMINPELQLPKGNETMQEGCLSLPGVHGQVKRPKSIRVSAFDLQGNPIEQTFDGFLSRVIQHENDHIDGMMFFDRMSEESQREIEEPLEELDAVFRGKQESGAIDSDPKLVAALKTWYDQYA</sequence>
<keyword evidence="4" id="KW-1185">Reference proteome</keyword>
<feature type="binding site" evidence="2">
    <location>
        <position position="92"/>
    </location>
    <ligand>
        <name>Fe cation</name>
        <dbReference type="ChEBI" id="CHEBI:24875"/>
    </ligand>
</feature>
<dbReference type="Pfam" id="PF01327">
    <property type="entry name" value="Pep_deformylase"/>
    <property type="match status" value="1"/>
</dbReference>
<dbReference type="EC" id="3.5.1.88" evidence="2"/>
<dbReference type="Proteomes" id="UP000322699">
    <property type="component" value="Unassembled WGS sequence"/>
</dbReference>
<proteinExistence type="inferred from homology"/>
<keyword evidence="2" id="KW-0408">Iron</keyword>
<protein>
    <recommendedName>
        <fullName evidence="2">Peptide deformylase</fullName>
        <shortName evidence="2">PDF</shortName>
        <ecNumber evidence="2">3.5.1.88</ecNumber>
    </recommendedName>
    <alternativeName>
        <fullName evidence="2">Polypeptide deformylase</fullName>
    </alternativeName>
</protein>
<dbReference type="OrthoDB" id="9784988at2"/>
<dbReference type="PANTHER" id="PTHR10458:SF22">
    <property type="entry name" value="PEPTIDE DEFORMYLASE"/>
    <property type="match status" value="1"/>
</dbReference>
<comment type="cofactor">
    <cofactor evidence="2">
        <name>Fe(2+)</name>
        <dbReference type="ChEBI" id="CHEBI:29033"/>
    </cofactor>
    <text evidence="2">Binds 1 Fe(2+) ion.</text>
</comment>
<evidence type="ECO:0000256" key="1">
    <source>
        <dbReference type="ARBA" id="ARBA00010759"/>
    </source>
</evidence>
<dbReference type="InterPro" id="IPR036821">
    <property type="entry name" value="Peptide_deformylase_sf"/>
</dbReference>
<comment type="similarity">
    <text evidence="1 2">Belongs to the polypeptide deformylase family.</text>
</comment>
<keyword evidence="2 3" id="KW-0378">Hydrolase</keyword>
<comment type="caution">
    <text evidence="3">The sequence shown here is derived from an EMBL/GenBank/DDBJ whole genome shotgun (WGS) entry which is preliminary data.</text>
</comment>
<feature type="binding site" evidence="2">
    <location>
        <position position="138"/>
    </location>
    <ligand>
        <name>Fe cation</name>
        <dbReference type="ChEBI" id="CHEBI:24875"/>
    </ligand>
</feature>
<keyword evidence="2" id="KW-0648">Protein biosynthesis</keyword>
<dbReference type="GO" id="GO:0042586">
    <property type="term" value="F:peptide deformylase activity"/>
    <property type="evidence" value="ECO:0007669"/>
    <property type="project" value="UniProtKB-UniRule"/>
</dbReference>
<dbReference type="RefSeq" id="WP_068264343.1">
    <property type="nucleotide sequence ID" value="NZ_LWSK01000059.1"/>
</dbReference>
<dbReference type="CDD" id="cd00487">
    <property type="entry name" value="Pep_deformylase"/>
    <property type="match status" value="1"/>
</dbReference>
<dbReference type="SUPFAM" id="SSF56420">
    <property type="entry name" value="Peptide deformylase"/>
    <property type="match status" value="1"/>
</dbReference>